<comment type="caution">
    <text evidence="2">The sequence shown here is derived from an EMBL/GenBank/DDBJ whole genome shotgun (WGS) entry which is preliminary data.</text>
</comment>
<name>A0A423IGH3_9PSED</name>
<dbReference type="EMBL" id="MOBK01000001">
    <property type="protein sequence ID" value="RON24526.1"/>
    <property type="molecule type" value="Genomic_DNA"/>
</dbReference>
<keyword evidence="1" id="KW-0732">Signal</keyword>
<dbReference type="Proteomes" id="UP000285636">
    <property type="component" value="Unassembled WGS sequence"/>
</dbReference>
<evidence type="ECO:0008006" key="4">
    <source>
        <dbReference type="Google" id="ProtNLM"/>
    </source>
</evidence>
<reference evidence="2 3" key="1">
    <citation type="submission" date="2016-10" db="EMBL/GenBank/DDBJ databases">
        <title>Comparative genome analysis of multiple Pseudomonas spp. focuses on biocontrol and plant growth promoting traits.</title>
        <authorList>
            <person name="Tao X.-Y."/>
            <person name="Taylor C.G."/>
        </authorList>
    </citation>
    <scope>NUCLEOTIDE SEQUENCE [LARGE SCALE GENOMIC DNA]</scope>
    <source>
        <strain evidence="2 3">38D7</strain>
    </source>
</reference>
<sequence length="110" mass="11834">MKTQAMLLAMLMLMLAGCGTIQTVVRGDKVAAKSLNEQKSYCGAVPRIYSGVTYDFCSLNAPLKNGLDAQTYTAEPGWVLIDAVMSGALDTLLLPYTIYRQHADGSIAIN</sequence>
<feature type="chain" id="PRO_5019084199" description="YceK/YidQ family lipoprotein" evidence="1">
    <location>
        <begin position="23"/>
        <end position="110"/>
    </location>
</feature>
<gene>
    <name evidence="2" type="ORF">BK660_02310</name>
</gene>
<feature type="signal peptide" evidence="1">
    <location>
        <begin position="1"/>
        <end position="22"/>
    </location>
</feature>
<evidence type="ECO:0000313" key="3">
    <source>
        <dbReference type="Proteomes" id="UP000285636"/>
    </source>
</evidence>
<protein>
    <recommendedName>
        <fullName evidence="4">YceK/YidQ family lipoprotein</fullName>
    </recommendedName>
</protein>
<dbReference type="Pfam" id="PF07119">
    <property type="entry name" value="DUF1375"/>
    <property type="match status" value="1"/>
</dbReference>
<evidence type="ECO:0000256" key="1">
    <source>
        <dbReference type="SAM" id="SignalP"/>
    </source>
</evidence>
<organism evidence="2 3">
    <name type="scientific">Pseudomonas brassicacearum</name>
    <dbReference type="NCBI Taxonomy" id="930166"/>
    <lineage>
        <taxon>Bacteria</taxon>
        <taxon>Pseudomonadati</taxon>
        <taxon>Pseudomonadota</taxon>
        <taxon>Gammaproteobacteria</taxon>
        <taxon>Pseudomonadales</taxon>
        <taxon>Pseudomonadaceae</taxon>
        <taxon>Pseudomonas</taxon>
    </lineage>
</organism>
<dbReference type="AlphaFoldDB" id="A0A423IGH3"/>
<evidence type="ECO:0000313" key="2">
    <source>
        <dbReference type="EMBL" id="RON24526.1"/>
    </source>
</evidence>
<proteinExistence type="predicted"/>
<dbReference type="PROSITE" id="PS51257">
    <property type="entry name" value="PROKAR_LIPOPROTEIN"/>
    <property type="match status" value="1"/>
</dbReference>
<accession>A0A423IGH3</accession>
<dbReference type="InterPro" id="IPR010780">
    <property type="entry name" value="DUF1375"/>
</dbReference>
<dbReference type="RefSeq" id="WP_123431902.1">
    <property type="nucleotide sequence ID" value="NZ_MOBK01000001.1"/>
</dbReference>